<dbReference type="AlphaFoldDB" id="A0A1D8GPB6"/>
<keyword evidence="2" id="KW-1133">Transmembrane helix</keyword>
<dbReference type="STRING" id="1424294.Gferi_26180"/>
<keyword evidence="5" id="KW-1185">Reference proteome</keyword>
<feature type="region of interest" description="Disordered" evidence="1">
    <location>
        <begin position="58"/>
        <end position="79"/>
    </location>
</feature>
<evidence type="ECO:0000313" key="5">
    <source>
        <dbReference type="Proteomes" id="UP000095743"/>
    </source>
</evidence>
<organism evidence="4 5">
    <name type="scientific">Geosporobacter ferrireducens</name>
    <dbReference type="NCBI Taxonomy" id="1424294"/>
    <lineage>
        <taxon>Bacteria</taxon>
        <taxon>Bacillati</taxon>
        <taxon>Bacillota</taxon>
        <taxon>Clostridia</taxon>
        <taxon>Peptostreptococcales</taxon>
        <taxon>Thermotaleaceae</taxon>
        <taxon>Geosporobacter</taxon>
    </lineage>
</organism>
<feature type="compositionally biased region" description="Polar residues" evidence="1">
    <location>
        <begin position="66"/>
        <end position="79"/>
    </location>
</feature>
<reference evidence="4 5" key="1">
    <citation type="submission" date="2016-09" db="EMBL/GenBank/DDBJ databases">
        <title>Genomic analysis reveals versatility of anaerobic energy metabolism of Geosporobacter ferrireducens IRF9 of phylum Firmicutes.</title>
        <authorList>
            <person name="Kim S.-J."/>
        </authorList>
    </citation>
    <scope>NUCLEOTIDE SEQUENCE [LARGE SCALE GENOMIC DNA]</scope>
    <source>
        <strain evidence="4 5">IRF9</strain>
    </source>
</reference>
<dbReference type="EMBL" id="CP017269">
    <property type="protein sequence ID" value="AOT72735.1"/>
    <property type="molecule type" value="Genomic_DNA"/>
</dbReference>
<name>A0A1D8GPB6_9FIRM</name>
<evidence type="ECO:0000259" key="3">
    <source>
        <dbReference type="Pfam" id="PF05036"/>
    </source>
</evidence>
<feature type="transmembrane region" description="Helical" evidence="2">
    <location>
        <begin position="20"/>
        <end position="38"/>
    </location>
</feature>
<dbReference type="InterPro" id="IPR036680">
    <property type="entry name" value="SPOR-like_sf"/>
</dbReference>
<evidence type="ECO:0000256" key="2">
    <source>
        <dbReference type="SAM" id="Phobius"/>
    </source>
</evidence>
<dbReference type="Proteomes" id="UP000095743">
    <property type="component" value="Chromosome"/>
</dbReference>
<dbReference type="RefSeq" id="WP_069981044.1">
    <property type="nucleotide sequence ID" value="NZ_CP017269.1"/>
</dbReference>
<dbReference type="GO" id="GO:0042834">
    <property type="term" value="F:peptidoglycan binding"/>
    <property type="evidence" value="ECO:0007669"/>
    <property type="project" value="InterPro"/>
</dbReference>
<dbReference type="SUPFAM" id="SSF110997">
    <property type="entry name" value="Sporulation related repeat"/>
    <property type="match status" value="1"/>
</dbReference>
<feature type="domain" description="SPOR" evidence="3">
    <location>
        <begin position="97"/>
        <end position="162"/>
    </location>
</feature>
<dbReference type="Gene3D" id="3.30.70.1070">
    <property type="entry name" value="Sporulation related repeat"/>
    <property type="match status" value="1"/>
</dbReference>
<gene>
    <name evidence="4" type="ORF">Gferi_26180</name>
</gene>
<dbReference type="Pfam" id="PF05036">
    <property type="entry name" value="SPOR"/>
    <property type="match status" value="1"/>
</dbReference>
<dbReference type="KEGG" id="gfe:Gferi_26180"/>
<sequence length="292" mass="33322">MRQTRLKTSREYKGRNIGIIIAFALLLPVIAISLGYIGTKYIVIPNILSKQELSQKKEMVQENREQPSPQESANTNAETTQEAYASTFEIQGFTIHGIQLGSFSTTDNAQVLMDTLRKENFGVYLWQKDGFKVISIALMDRNEVDKVLPKVKAFDENAFVVTTNIPVRAVKYNKDDAKYTLLLSNENRKLIEIYQQLSKQISEDYINQNIKDLEKISQQIQQVKEIKEEIEKSAPTAELGKLNAAYIAMLDQMIVGLEESLILKDQNAFIRLQNTFTSSLYQYYSFATSDAY</sequence>
<keyword evidence="2" id="KW-0472">Membrane</keyword>
<proteinExistence type="predicted"/>
<evidence type="ECO:0000313" key="4">
    <source>
        <dbReference type="EMBL" id="AOT72735.1"/>
    </source>
</evidence>
<evidence type="ECO:0000256" key="1">
    <source>
        <dbReference type="SAM" id="MobiDB-lite"/>
    </source>
</evidence>
<dbReference type="InterPro" id="IPR007730">
    <property type="entry name" value="SPOR-like_dom"/>
</dbReference>
<protein>
    <recommendedName>
        <fullName evidence="3">SPOR domain-containing protein</fullName>
    </recommendedName>
</protein>
<keyword evidence="2" id="KW-0812">Transmembrane</keyword>
<accession>A0A1D8GPB6</accession>